<comment type="caution">
    <text evidence="1">The sequence shown here is derived from an EMBL/GenBank/DDBJ whole genome shotgun (WGS) entry which is preliminary data.</text>
</comment>
<sequence>MRPRGSGLILRPSPSARSFYHPRVGYIRRHHKNRNSWCERASFSDILLGFGTPDPPTPCYDRFLGLILSESKILVAPLTHSTFFSFLALNSGFTRSRSVPNSNTSTRGSRDPVLYGRDLKSVGRPIVLLFLVILWGLRPEGPESLRFFVCLRLQ</sequence>
<accession>A0ACB8B4A2</accession>
<evidence type="ECO:0000313" key="1">
    <source>
        <dbReference type="EMBL" id="KAH7919928.1"/>
    </source>
</evidence>
<gene>
    <name evidence="1" type="ORF">BV22DRAFT_1040468</name>
</gene>
<dbReference type="Proteomes" id="UP000790709">
    <property type="component" value="Unassembled WGS sequence"/>
</dbReference>
<protein>
    <submittedName>
        <fullName evidence="1">Uncharacterized protein</fullName>
    </submittedName>
</protein>
<evidence type="ECO:0000313" key="2">
    <source>
        <dbReference type="Proteomes" id="UP000790709"/>
    </source>
</evidence>
<keyword evidence="2" id="KW-1185">Reference proteome</keyword>
<dbReference type="EMBL" id="MU266618">
    <property type="protein sequence ID" value="KAH7919928.1"/>
    <property type="molecule type" value="Genomic_DNA"/>
</dbReference>
<organism evidence="1 2">
    <name type="scientific">Leucogyrophana mollusca</name>
    <dbReference type="NCBI Taxonomy" id="85980"/>
    <lineage>
        <taxon>Eukaryota</taxon>
        <taxon>Fungi</taxon>
        <taxon>Dikarya</taxon>
        <taxon>Basidiomycota</taxon>
        <taxon>Agaricomycotina</taxon>
        <taxon>Agaricomycetes</taxon>
        <taxon>Agaricomycetidae</taxon>
        <taxon>Boletales</taxon>
        <taxon>Boletales incertae sedis</taxon>
        <taxon>Leucogyrophana</taxon>
    </lineage>
</organism>
<reference evidence="1" key="1">
    <citation type="journal article" date="2021" name="New Phytol.">
        <title>Evolutionary innovations through gain and loss of genes in the ectomycorrhizal Boletales.</title>
        <authorList>
            <person name="Wu G."/>
            <person name="Miyauchi S."/>
            <person name="Morin E."/>
            <person name="Kuo A."/>
            <person name="Drula E."/>
            <person name="Varga T."/>
            <person name="Kohler A."/>
            <person name="Feng B."/>
            <person name="Cao Y."/>
            <person name="Lipzen A."/>
            <person name="Daum C."/>
            <person name="Hundley H."/>
            <person name="Pangilinan J."/>
            <person name="Johnson J."/>
            <person name="Barry K."/>
            <person name="LaButti K."/>
            <person name="Ng V."/>
            <person name="Ahrendt S."/>
            <person name="Min B."/>
            <person name="Choi I.G."/>
            <person name="Park H."/>
            <person name="Plett J.M."/>
            <person name="Magnuson J."/>
            <person name="Spatafora J.W."/>
            <person name="Nagy L.G."/>
            <person name="Henrissat B."/>
            <person name="Grigoriev I.V."/>
            <person name="Yang Z.L."/>
            <person name="Xu J."/>
            <person name="Martin F.M."/>
        </authorList>
    </citation>
    <scope>NUCLEOTIDE SEQUENCE</scope>
    <source>
        <strain evidence="1">KUC20120723A-06</strain>
    </source>
</reference>
<proteinExistence type="predicted"/>
<name>A0ACB8B4A2_9AGAM</name>